<protein>
    <submittedName>
        <fullName evidence="2">Uncharacterized protein</fullName>
    </submittedName>
</protein>
<dbReference type="Proteomes" id="UP001476798">
    <property type="component" value="Unassembled WGS sequence"/>
</dbReference>
<proteinExistence type="predicted"/>
<name>A0ABV0NJ25_9TELE</name>
<comment type="caution">
    <text evidence="2">The sequence shown here is derived from an EMBL/GenBank/DDBJ whole genome shotgun (WGS) entry which is preliminary data.</text>
</comment>
<accession>A0ABV0NJ25</accession>
<organism evidence="2 3">
    <name type="scientific">Goodea atripinnis</name>
    <dbReference type="NCBI Taxonomy" id="208336"/>
    <lineage>
        <taxon>Eukaryota</taxon>
        <taxon>Metazoa</taxon>
        <taxon>Chordata</taxon>
        <taxon>Craniata</taxon>
        <taxon>Vertebrata</taxon>
        <taxon>Euteleostomi</taxon>
        <taxon>Actinopterygii</taxon>
        <taxon>Neopterygii</taxon>
        <taxon>Teleostei</taxon>
        <taxon>Neoteleostei</taxon>
        <taxon>Acanthomorphata</taxon>
        <taxon>Ovalentaria</taxon>
        <taxon>Atherinomorphae</taxon>
        <taxon>Cyprinodontiformes</taxon>
        <taxon>Goodeidae</taxon>
        <taxon>Goodea</taxon>
    </lineage>
</organism>
<reference evidence="2 3" key="1">
    <citation type="submission" date="2021-06" db="EMBL/GenBank/DDBJ databases">
        <authorList>
            <person name="Palmer J.M."/>
        </authorList>
    </citation>
    <scope>NUCLEOTIDE SEQUENCE [LARGE SCALE GENOMIC DNA]</scope>
    <source>
        <strain evidence="2 3">GA_2019</strain>
        <tissue evidence="2">Muscle</tissue>
    </source>
</reference>
<evidence type="ECO:0000313" key="3">
    <source>
        <dbReference type="Proteomes" id="UP001476798"/>
    </source>
</evidence>
<feature type="region of interest" description="Disordered" evidence="1">
    <location>
        <begin position="137"/>
        <end position="170"/>
    </location>
</feature>
<keyword evidence="3" id="KW-1185">Reference proteome</keyword>
<evidence type="ECO:0000256" key="1">
    <source>
        <dbReference type="SAM" id="MobiDB-lite"/>
    </source>
</evidence>
<gene>
    <name evidence="2" type="ORF">GOODEAATRI_010219</name>
</gene>
<sequence length="170" mass="18894">MRLSFGASESDAAYCHTVCGQPQTAAQRAELCRHKACIIAAERHTWRHHFKAEPELQVNENTAADTGEPFNQLLIKTNTSDVIVPFSPSCSCQSIEAALSFSSDRSRCSVLQQLQLRPFRAESVELKPQLRVGCLHRGPPSLSDRRSASLEPLSIVPRRTRPRTPNSQSK</sequence>
<evidence type="ECO:0000313" key="2">
    <source>
        <dbReference type="EMBL" id="MEQ2171394.1"/>
    </source>
</evidence>
<dbReference type="EMBL" id="JAHRIO010040572">
    <property type="protein sequence ID" value="MEQ2171394.1"/>
    <property type="molecule type" value="Genomic_DNA"/>
</dbReference>